<name>A0A1N7SHF3_9BURK</name>
<evidence type="ECO:0000313" key="1">
    <source>
        <dbReference type="EMBL" id="SIT46822.1"/>
    </source>
</evidence>
<gene>
    <name evidence="1" type="ORF">BN2475_700002</name>
</gene>
<organism evidence="1 2">
    <name type="scientific">Paraburkholderia ribeironis</name>
    <dbReference type="NCBI Taxonomy" id="1247936"/>
    <lineage>
        <taxon>Bacteria</taxon>
        <taxon>Pseudomonadati</taxon>
        <taxon>Pseudomonadota</taxon>
        <taxon>Betaproteobacteria</taxon>
        <taxon>Burkholderiales</taxon>
        <taxon>Burkholderiaceae</taxon>
        <taxon>Paraburkholderia</taxon>
    </lineage>
</organism>
<dbReference type="STRING" id="1247936.BN2475_700002"/>
<sequence>MSRNSFDGSYRSDPVIRAGASWVAHGLLQKPCVTQCLLSGLMVLNRCSARNTRWTTAASRRRRAS</sequence>
<protein>
    <submittedName>
        <fullName evidence="1">Uncharacterized protein</fullName>
    </submittedName>
</protein>
<accession>A0A1N7SHF3</accession>
<dbReference type="AlphaFoldDB" id="A0A1N7SHF3"/>
<reference evidence="1 2" key="1">
    <citation type="submission" date="2016-12" db="EMBL/GenBank/DDBJ databases">
        <authorList>
            <person name="Song W.-J."/>
            <person name="Kurnit D.M."/>
        </authorList>
    </citation>
    <scope>NUCLEOTIDE SEQUENCE [LARGE SCALE GENOMIC DNA]</scope>
    <source>
        <strain evidence="1 2">STM7296</strain>
    </source>
</reference>
<dbReference type="Proteomes" id="UP000187012">
    <property type="component" value="Unassembled WGS sequence"/>
</dbReference>
<keyword evidence="2" id="KW-1185">Reference proteome</keyword>
<dbReference type="EMBL" id="CYGX02000070">
    <property type="protein sequence ID" value="SIT46822.1"/>
    <property type="molecule type" value="Genomic_DNA"/>
</dbReference>
<proteinExistence type="predicted"/>
<evidence type="ECO:0000313" key="2">
    <source>
        <dbReference type="Proteomes" id="UP000187012"/>
    </source>
</evidence>